<accession>A0ACB0IGU1</accession>
<protein>
    <submittedName>
        <fullName evidence="1">Uncharacterized protein</fullName>
    </submittedName>
</protein>
<reference evidence="1" key="1">
    <citation type="submission" date="2023-10" db="EMBL/GenBank/DDBJ databases">
        <authorList>
            <person name="Rodriguez Cubillos JULIANA M."/>
            <person name="De Vega J."/>
        </authorList>
    </citation>
    <scope>NUCLEOTIDE SEQUENCE</scope>
</reference>
<comment type="caution">
    <text evidence="1">The sequence shown here is derived from an EMBL/GenBank/DDBJ whole genome shotgun (WGS) entry which is preliminary data.</text>
</comment>
<keyword evidence="2" id="KW-1185">Reference proteome</keyword>
<proteinExistence type="predicted"/>
<dbReference type="EMBL" id="CASHSV030000001">
    <property type="protein sequence ID" value="CAJ2631360.1"/>
    <property type="molecule type" value="Genomic_DNA"/>
</dbReference>
<evidence type="ECO:0000313" key="1">
    <source>
        <dbReference type="EMBL" id="CAJ2631360.1"/>
    </source>
</evidence>
<dbReference type="Proteomes" id="UP001177021">
    <property type="component" value="Unassembled WGS sequence"/>
</dbReference>
<name>A0ACB0IGU1_TRIPR</name>
<evidence type="ECO:0000313" key="2">
    <source>
        <dbReference type="Proteomes" id="UP001177021"/>
    </source>
</evidence>
<organism evidence="1 2">
    <name type="scientific">Trifolium pratense</name>
    <name type="common">Red clover</name>
    <dbReference type="NCBI Taxonomy" id="57577"/>
    <lineage>
        <taxon>Eukaryota</taxon>
        <taxon>Viridiplantae</taxon>
        <taxon>Streptophyta</taxon>
        <taxon>Embryophyta</taxon>
        <taxon>Tracheophyta</taxon>
        <taxon>Spermatophyta</taxon>
        <taxon>Magnoliopsida</taxon>
        <taxon>eudicotyledons</taxon>
        <taxon>Gunneridae</taxon>
        <taxon>Pentapetalae</taxon>
        <taxon>rosids</taxon>
        <taxon>fabids</taxon>
        <taxon>Fabales</taxon>
        <taxon>Fabaceae</taxon>
        <taxon>Papilionoideae</taxon>
        <taxon>50 kb inversion clade</taxon>
        <taxon>NPAAA clade</taxon>
        <taxon>Hologalegina</taxon>
        <taxon>IRL clade</taxon>
        <taxon>Trifolieae</taxon>
        <taxon>Trifolium</taxon>
    </lineage>
</organism>
<gene>
    <name evidence="1" type="ORF">MILVUS5_LOCUS2923</name>
</gene>
<sequence>MSSKTFMNMLLFIFTFVLPCLVGLSNGECDFEAIFNFGDSNSDTGGFYAAFPAETGPYGMTYFNKPAGRASDGRLVIDFIAQAIGIPFLSPYLQSIGSDYRHGANYATLASTVLLPNTSLFVSGISPFSLAIQLNQMKQFAKQVKEADQQDTKLPSPDIFGKSLYTFYIGQNDFTSKLADIGTGGVQEFLPQVVSQIASTIKELYNLGGRTFLVLNLAPVGCYPSFLVELPHNSSDLDEFGCMVSYNNAVGDYNNMLKESLKQTRESLSDASVVYVDTSSFLLELFQHPTSHGLEYGTKACCGYGGGEYNFDPRVYCGNTKEIDGKRVTATACDEPYKYVSWDGIHATEAANKLITDAILNGTYSDPPFPFQQHCDIQPIG</sequence>